<evidence type="ECO:0000313" key="3">
    <source>
        <dbReference type="Proteomes" id="UP001050691"/>
    </source>
</evidence>
<dbReference type="EMBL" id="BPWL01000011">
    <property type="protein sequence ID" value="GJJ15386.1"/>
    <property type="molecule type" value="Genomic_DNA"/>
</dbReference>
<comment type="caution">
    <text evidence="2">The sequence shown here is derived from an EMBL/GenBank/DDBJ whole genome shotgun (WGS) entry which is preliminary data.</text>
</comment>
<proteinExistence type="inferred from homology"/>
<organism evidence="2 3">
    <name type="scientific">Clathrus columnatus</name>
    <dbReference type="NCBI Taxonomy" id="1419009"/>
    <lineage>
        <taxon>Eukaryota</taxon>
        <taxon>Fungi</taxon>
        <taxon>Dikarya</taxon>
        <taxon>Basidiomycota</taxon>
        <taxon>Agaricomycotina</taxon>
        <taxon>Agaricomycetes</taxon>
        <taxon>Phallomycetidae</taxon>
        <taxon>Phallales</taxon>
        <taxon>Clathraceae</taxon>
        <taxon>Clathrus</taxon>
    </lineage>
</organism>
<dbReference type="Proteomes" id="UP001050691">
    <property type="component" value="Unassembled WGS sequence"/>
</dbReference>
<comment type="similarity">
    <text evidence="1">Belongs to the arylamine N-acetyltransferase family.</text>
</comment>
<dbReference type="Pfam" id="PF00797">
    <property type="entry name" value="Acetyltransf_2"/>
    <property type="match status" value="1"/>
</dbReference>
<dbReference type="SUPFAM" id="SSF54001">
    <property type="entry name" value="Cysteine proteinases"/>
    <property type="match status" value="1"/>
</dbReference>
<dbReference type="AlphaFoldDB" id="A0AAV5AR79"/>
<evidence type="ECO:0008006" key="4">
    <source>
        <dbReference type="Google" id="ProtNLM"/>
    </source>
</evidence>
<evidence type="ECO:0000256" key="1">
    <source>
        <dbReference type="ARBA" id="ARBA00006547"/>
    </source>
</evidence>
<name>A0AAV5AR79_9AGAM</name>
<dbReference type="PANTHER" id="PTHR11786:SF0">
    <property type="entry name" value="ARYLAMINE N-ACETYLTRANSFERASE 4-RELATED"/>
    <property type="match status" value="1"/>
</dbReference>
<dbReference type="InterPro" id="IPR038765">
    <property type="entry name" value="Papain-like_cys_pep_sf"/>
</dbReference>
<dbReference type="Gene3D" id="3.30.2140.20">
    <property type="match status" value="1"/>
</dbReference>
<evidence type="ECO:0000313" key="2">
    <source>
        <dbReference type="EMBL" id="GJJ15386.1"/>
    </source>
</evidence>
<dbReference type="GO" id="GO:0016407">
    <property type="term" value="F:acetyltransferase activity"/>
    <property type="evidence" value="ECO:0007669"/>
    <property type="project" value="InterPro"/>
</dbReference>
<protein>
    <recommendedName>
        <fullName evidence="4">Arylamine N-acetyltransferase</fullName>
    </recommendedName>
</protein>
<gene>
    <name evidence="2" type="ORF">Clacol_009662</name>
</gene>
<accession>A0AAV5AR79</accession>
<dbReference type="PANTHER" id="PTHR11786">
    <property type="entry name" value="N-HYDROXYARYLAMINE O-ACETYLTRANSFERASE"/>
    <property type="match status" value="1"/>
</dbReference>
<reference evidence="2" key="1">
    <citation type="submission" date="2021-10" db="EMBL/GenBank/DDBJ databases">
        <title>De novo Genome Assembly of Clathrus columnatus (Basidiomycota, Fungi) Using Illumina and Nanopore Sequence Data.</title>
        <authorList>
            <person name="Ogiso-Tanaka E."/>
            <person name="Itagaki H."/>
            <person name="Hosoya T."/>
            <person name="Hosaka K."/>
        </authorList>
    </citation>
    <scope>NUCLEOTIDE SEQUENCE</scope>
    <source>
        <strain evidence="2">MO-923</strain>
    </source>
</reference>
<dbReference type="InterPro" id="IPR053710">
    <property type="entry name" value="Arylamine_NAT_domain_sf"/>
</dbReference>
<dbReference type="InterPro" id="IPR001447">
    <property type="entry name" value="Arylamine_N-AcTrfase"/>
</dbReference>
<sequence>MAPIITIAPTASLYTPAQVKAYAERIGLDLDGFTPDLQNLSPTHKLDSSPEFLYDRMVIKKQGGSLCCGMNGFFMLMLRGLGYKAINVSARQNLSPYPEPPTNFSFMGHITTIVQLGPGDALYLVDVAFGRNCPVRPIPLIIGSTVLGGTPEEEFRITRFIHPEAALQIHHSHLEPALDVTVGHWALNYRCSGLHNDWALLFIFNLVELFNVPDDWVEYTHWINARPTKLYSENVFALKFFLIDGDKDKVGRYFMIGHKTYRRVGAHYAPVKEFKTERERVNILREDFGIIVSEEEIGNISGAVALPLALV</sequence>
<keyword evidence="3" id="KW-1185">Reference proteome</keyword>